<accession>A0A0C3ATS3</accession>
<feature type="compositionally biased region" description="Low complexity" evidence="1">
    <location>
        <begin position="1024"/>
        <end position="1040"/>
    </location>
</feature>
<feature type="compositionally biased region" description="Low complexity" evidence="1">
    <location>
        <begin position="380"/>
        <end position="393"/>
    </location>
</feature>
<dbReference type="AlphaFoldDB" id="A0A0C3ATS3"/>
<feature type="compositionally biased region" description="Low complexity" evidence="1">
    <location>
        <begin position="869"/>
        <end position="885"/>
    </location>
</feature>
<feature type="compositionally biased region" description="Basic residues" evidence="1">
    <location>
        <begin position="664"/>
        <end position="677"/>
    </location>
</feature>
<evidence type="ECO:0000256" key="1">
    <source>
        <dbReference type="SAM" id="MobiDB-lite"/>
    </source>
</evidence>
<feature type="region of interest" description="Disordered" evidence="1">
    <location>
        <begin position="851"/>
        <end position="905"/>
    </location>
</feature>
<feature type="compositionally biased region" description="Basic and acidic residues" evidence="1">
    <location>
        <begin position="31"/>
        <end position="43"/>
    </location>
</feature>
<feature type="compositionally biased region" description="Polar residues" evidence="1">
    <location>
        <begin position="427"/>
        <end position="438"/>
    </location>
</feature>
<feature type="region of interest" description="Disordered" evidence="1">
    <location>
        <begin position="1"/>
        <end position="220"/>
    </location>
</feature>
<feature type="region of interest" description="Disordered" evidence="1">
    <location>
        <begin position="949"/>
        <end position="991"/>
    </location>
</feature>
<organism evidence="2 3">
    <name type="scientific">Serendipita vermifera MAFF 305830</name>
    <dbReference type="NCBI Taxonomy" id="933852"/>
    <lineage>
        <taxon>Eukaryota</taxon>
        <taxon>Fungi</taxon>
        <taxon>Dikarya</taxon>
        <taxon>Basidiomycota</taxon>
        <taxon>Agaricomycotina</taxon>
        <taxon>Agaricomycetes</taxon>
        <taxon>Sebacinales</taxon>
        <taxon>Serendipitaceae</taxon>
        <taxon>Serendipita</taxon>
    </lineage>
</organism>
<feature type="region of interest" description="Disordered" evidence="1">
    <location>
        <begin position="320"/>
        <end position="354"/>
    </location>
</feature>
<feature type="compositionally biased region" description="Polar residues" evidence="1">
    <location>
        <begin position="1058"/>
        <end position="1072"/>
    </location>
</feature>
<dbReference type="EMBL" id="KN824337">
    <property type="protein sequence ID" value="KIM23414.1"/>
    <property type="molecule type" value="Genomic_DNA"/>
</dbReference>
<sequence length="1163" mass="124771">MTKFGKLEASDDSDDDTVKRTRYKPTLGVSSERRSEKYKRVISDDEDDDSELSTAPSTPVPRREPVKKASLQPRLDSRARGNMVSPIKTPGSSLPPVTPSPQRTSPLKARLQYSPATPGSGSPAKHSVSYTTPKRPERESSPASHTQDLVAALAAANSPDQFTPSRNLSSSRSSDKKKSSTSKSSLPKTPLSPSKGGALIVRLKRPNGAQSALPDLIPSPSPSALGSLVKETDPFLSAPIRVTSFALGDMSTTPDPSRDTSARYDSRVSTSFQAEWTSLARMRATLANSQFVPESKDDAIIISDSESGAEKPITLASVIAGSSQEVDRMEEDTDRHDGLGDSPLSPESQGPLGMESNLSVALKMRHYMGKVWNVATSVWSGTSTTSTPATQHTQPDHSPPNTVTSTEEDAMDPTTPDGGDVVDTTTQQRRASATSHRSLGNHPTPATPTSRKNSTVMATPNTVTSITPTFVNSQSTPNTKQLAVVSTSSGSVPMVALPFDGLDYTADYTADDFAYDSSSMRIDTVENDALSDDLFFAQLKDRPPPPFSIGTSDAGSFALSLFPHRPTWRFNGIRVPRVGGLPKTRANSSSSSRDSSPTSGIDRPLNWDDISDSDLSGSALDSFLAIKYGQELDAESSQGARKRKADRSTPSSFEGDTDEEYRRITKSAHRKSSKRRKLSDGSFDVWPSSQPRLPRAPRATIRQAMAGGLVDVAYGLCVDDIDTGNIRIRPARDTLVSTTRICHQCRNSSTTEMVRIQCGNRSAFSDGTESRCNKTFCERCLRAWYGLDDPGMKFLKTKLTQEDGSFGSGIGLGIVDGEWICPVCIALCMCTVCSRKRQVEREKYRPSINAVIASPIEQRPARPRQPTQTSGYSSTNTASSSRLVSGRAVPHTPAGWLPQIPTPTPGLDSVYYEATRPCTRDFPTGAPLPTAANHAPTLFQAGRELEDDGLEDSFTGSEAGDGDESDGPDLNGGKRRARTQGGTGDVTSAISATPTVRRNFIVVAPGEKLPSTTKKKHPLAIKQASASSPSTPLTSVLPVPNQADEREDNPAPFDSMDTPLSSVSTVNPNDLFQDSRPYKDNTNTTDHTMASLSQAAGPATSSVNQPTRGPTSPPVTRDDLALDVGRMTQFLAPAFDDPLSSGGGLRGQLRLSLYAPSDLIVFL</sequence>
<dbReference type="HOGENOM" id="CLU_274979_0_0_1"/>
<protein>
    <recommendedName>
        <fullName evidence="4">Zinc-finger domain-containing protein</fullName>
    </recommendedName>
</protein>
<feature type="region of interest" description="Disordered" evidence="1">
    <location>
        <begin position="634"/>
        <end position="697"/>
    </location>
</feature>
<feature type="compositionally biased region" description="Low complexity" evidence="1">
    <location>
        <begin position="163"/>
        <end position="172"/>
    </location>
</feature>
<evidence type="ECO:0000313" key="3">
    <source>
        <dbReference type="Proteomes" id="UP000054097"/>
    </source>
</evidence>
<feature type="region of interest" description="Disordered" evidence="1">
    <location>
        <begin position="1007"/>
        <end position="1115"/>
    </location>
</feature>
<evidence type="ECO:0008006" key="4">
    <source>
        <dbReference type="Google" id="ProtNLM"/>
    </source>
</evidence>
<feature type="compositionally biased region" description="Low complexity" evidence="1">
    <location>
        <begin position="588"/>
        <end position="599"/>
    </location>
</feature>
<feature type="compositionally biased region" description="Polar residues" evidence="1">
    <location>
        <begin position="447"/>
        <end position="456"/>
    </location>
</feature>
<feature type="region of interest" description="Disordered" evidence="1">
    <location>
        <begin position="579"/>
        <end position="606"/>
    </location>
</feature>
<feature type="compositionally biased region" description="Polar residues" evidence="1">
    <location>
        <begin position="1080"/>
        <end position="1110"/>
    </location>
</feature>
<name>A0A0C3ATS3_SERVB</name>
<reference evidence="3" key="2">
    <citation type="submission" date="2015-01" db="EMBL/GenBank/DDBJ databases">
        <title>Evolutionary Origins and Diversification of the Mycorrhizal Mutualists.</title>
        <authorList>
            <consortium name="DOE Joint Genome Institute"/>
            <consortium name="Mycorrhizal Genomics Consortium"/>
            <person name="Kohler A."/>
            <person name="Kuo A."/>
            <person name="Nagy L.G."/>
            <person name="Floudas D."/>
            <person name="Copeland A."/>
            <person name="Barry K.W."/>
            <person name="Cichocki N."/>
            <person name="Veneault-Fourrey C."/>
            <person name="LaButti K."/>
            <person name="Lindquist E.A."/>
            <person name="Lipzen A."/>
            <person name="Lundell T."/>
            <person name="Morin E."/>
            <person name="Murat C."/>
            <person name="Riley R."/>
            <person name="Ohm R."/>
            <person name="Sun H."/>
            <person name="Tunlid A."/>
            <person name="Henrissat B."/>
            <person name="Grigoriev I.V."/>
            <person name="Hibbett D.S."/>
            <person name="Martin F."/>
        </authorList>
    </citation>
    <scope>NUCLEOTIDE SEQUENCE [LARGE SCALE GENOMIC DNA]</scope>
    <source>
        <strain evidence="3">MAFF 305830</strain>
    </source>
</reference>
<dbReference type="OrthoDB" id="298344at2759"/>
<gene>
    <name evidence="2" type="ORF">M408DRAFT_263192</name>
</gene>
<evidence type="ECO:0000313" key="2">
    <source>
        <dbReference type="EMBL" id="KIM23414.1"/>
    </source>
</evidence>
<reference evidence="2 3" key="1">
    <citation type="submission" date="2014-04" db="EMBL/GenBank/DDBJ databases">
        <authorList>
            <consortium name="DOE Joint Genome Institute"/>
            <person name="Kuo A."/>
            <person name="Zuccaro A."/>
            <person name="Kohler A."/>
            <person name="Nagy L.G."/>
            <person name="Floudas D."/>
            <person name="Copeland A."/>
            <person name="Barry K.W."/>
            <person name="Cichocki N."/>
            <person name="Veneault-Fourrey C."/>
            <person name="LaButti K."/>
            <person name="Lindquist E.A."/>
            <person name="Lipzen A."/>
            <person name="Lundell T."/>
            <person name="Morin E."/>
            <person name="Murat C."/>
            <person name="Sun H."/>
            <person name="Tunlid A."/>
            <person name="Henrissat B."/>
            <person name="Grigoriev I.V."/>
            <person name="Hibbett D.S."/>
            <person name="Martin F."/>
            <person name="Nordberg H.P."/>
            <person name="Cantor M.N."/>
            <person name="Hua S.X."/>
        </authorList>
    </citation>
    <scope>NUCLEOTIDE SEQUENCE [LARGE SCALE GENOMIC DNA]</scope>
    <source>
        <strain evidence="2 3">MAFF 305830</strain>
    </source>
</reference>
<feature type="compositionally biased region" description="Low complexity" evidence="1">
    <location>
        <begin position="181"/>
        <end position="195"/>
    </location>
</feature>
<feature type="compositionally biased region" description="Low complexity" evidence="1">
    <location>
        <begin position="412"/>
        <end position="426"/>
    </location>
</feature>
<proteinExistence type="predicted"/>
<dbReference type="Proteomes" id="UP000054097">
    <property type="component" value="Unassembled WGS sequence"/>
</dbReference>
<keyword evidence="3" id="KW-1185">Reference proteome</keyword>
<feature type="region of interest" description="Disordered" evidence="1">
    <location>
        <begin position="380"/>
        <end position="456"/>
    </location>
</feature>